<comment type="similarity">
    <text evidence="2">Belongs to the isochorismate synthase family.</text>
</comment>
<dbReference type="EMBL" id="FMXE01000018">
    <property type="protein sequence ID" value="SDA83564.1"/>
    <property type="molecule type" value="Genomic_DNA"/>
</dbReference>
<dbReference type="OrthoDB" id="9806579at2"/>
<dbReference type="GO" id="GO:0008909">
    <property type="term" value="F:isochorismate synthase activity"/>
    <property type="evidence" value="ECO:0007669"/>
    <property type="project" value="UniProtKB-EC"/>
</dbReference>
<dbReference type="SUPFAM" id="SSF56322">
    <property type="entry name" value="ADC synthase"/>
    <property type="match status" value="1"/>
</dbReference>
<organism evidence="7 8">
    <name type="scientific">Algoriphagus alkaliphilus</name>
    <dbReference type="NCBI Taxonomy" id="279824"/>
    <lineage>
        <taxon>Bacteria</taxon>
        <taxon>Pseudomonadati</taxon>
        <taxon>Bacteroidota</taxon>
        <taxon>Cytophagia</taxon>
        <taxon>Cytophagales</taxon>
        <taxon>Cyclobacteriaceae</taxon>
        <taxon>Algoriphagus</taxon>
    </lineage>
</organism>
<name>A0A1G5YMF9_9BACT</name>
<dbReference type="Proteomes" id="UP000198756">
    <property type="component" value="Unassembled WGS sequence"/>
</dbReference>
<dbReference type="InterPro" id="IPR015890">
    <property type="entry name" value="Chorismate_C"/>
</dbReference>
<dbReference type="InterPro" id="IPR004561">
    <property type="entry name" value="IsoChor_synthase"/>
</dbReference>
<sequence>MNETANLTGTTQSEILDFLFLKGFTSGGSFAIWRKPLSKKLEFLLDDQEIPYKVDLAFEELPAGFIVHPFADQEDKKAYFIKSTRYFSFILDQETVKEDLPEWVKSSEDQSLTSIKAAINHLVRKKSEASCSENLQADEKSHFMRLVQHGVEAIDAGKLEKVVPARTKLISVPENFDLGNALLQMLQAYPNSFVNFFHIPKVGTWVGASPETLIKTGGDHFYTMALAGTQKAIGEHPLKSAAWTQKEIEEQALVCRYIVDCFKKIRLREYEEHGPKTIMAGNLLHLRTDFKVDMKATRFPQLGSVMLDLLHPTSAVCGMPRKEAHEFLQENEGFDRSFFAGFLGPVNIEGETSIFVNLRTASFKGEKAILYAGAGVTEDSDPEKEWEETELKCQIIGKFIQTPST</sequence>
<evidence type="ECO:0000256" key="4">
    <source>
        <dbReference type="ARBA" id="ARBA00023235"/>
    </source>
</evidence>
<dbReference type="Gene3D" id="3.60.120.10">
    <property type="entry name" value="Anthranilate synthase"/>
    <property type="match status" value="1"/>
</dbReference>
<dbReference type="STRING" id="279824.SAMN03080617_02666"/>
<evidence type="ECO:0000256" key="5">
    <source>
        <dbReference type="ARBA" id="ARBA00041564"/>
    </source>
</evidence>
<evidence type="ECO:0000256" key="1">
    <source>
        <dbReference type="ARBA" id="ARBA00000799"/>
    </source>
</evidence>
<feature type="domain" description="Chorismate-utilising enzyme C-terminal" evidence="6">
    <location>
        <begin position="140"/>
        <end position="392"/>
    </location>
</feature>
<dbReference type="AlphaFoldDB" id="A0A1G5YMF9"/>
<dbReference type="PANTHER" id="PTHR42839:SF2">
    <property type="entry name" value="ISOCHORISMATE SYNTHASE ENTC"/>
    <property type="match status" value="1"/>
</dbReference>
<reference evidence="8" key="1">
    <citation type="submission" date="2016-10" db="EMBL/GenBank/DDBJ databases">
        <authorList>
            <person name="Varghese N."/>
            <person name="Submissions S."/>
        </authorList>
    </citation>
    <scope>NUCLEOTIDE SEQUENCE [LARGE SCALE GENOMIC DNA]</scope>
    <source>
        <strain evidence="8">DSM 22703</strain>
    </source>
</reference>
<evidence type="ECO:0000313" key="7">
    <source>
        <dbReference type="EMBL" id="SDA83564.1"/>
    </source>
</evidence>
<keyword evidence="8" id="KW-1185">Reference proteome</keyword>
<keyword evidence="4" id="KW-0413">Isomerase</keyword>
<comment type="catalytic activity">
    <reaction evidence="1">
        <text>chorismate = isochorismate</text>
        <dbReference type="Rhea" id="RHEA:18985"/>
        <dbReference type="ChEBI" id="CHEBI:29748"/>
        <dbReference type="ChEBI" id="CHEBI:29780"/>
        <dbReference type="EC" id="5.4.4.2"/>
    </reaction>
</comment>
<dbReference type="EC" id="5.4.4.2" evidence="3"/>
<gene>
    <name evidence="7" type="ORF">SAMN03080617_02666</name>
</gene>
<evidence type="ECO:0000313" key="8">
    <source>
        <dbReference type="Proteomes" id="UP000198756"/>
    </source>
</evidence>
<dbReference type="InterPro" id="IPR005801">
    <property type="entry name" value="ADC_synthase"/>
</dbReference>
<proteinExistence type="inferred from homology"/>
<evidence type="ECO:0000259" key="6">
    <source>
        <dbReference type="Pfam" id="PF00425"/>
    </source>
</evidence>
<dbReference type="PANTHER" id="PTHR42839">
    <property type="entry name" value="ISOCHORISMATE SYNTHASE ENTC"/>
    <property type="match status" value="1"/>
</dbReference>
<evidence type="ECO:0000256" key="3">
    <source>
        <dbReference type="ARBA" id="ARBA00012824"/>
    </source>
</evidence>
<protein>
    <recommendedName>
        <fullName evidence="3">isochorismate synthase</fullName>
        <ecNumber evidence="3">5.4.4.2</ecNumber>
    </recommendedName>
    <alternativeName>
        <fullName evidence="5">Isochorismate mutase</fullName>
    </alternativeName>
</protein>
<dbReference type="RefSeq" id="WP_092730739.1">
    <property type="nucleotide sequence ID" value="NZ_FMXE01000018.1"/>
</dbReference>
<dbReference type="NCBIfam" id="TIGR00543">
    <property type="entry name" value="isochor_syn"/>
    <property type="match status" value="1"/>
</dbReference>
<accession>A0A1G5YMF9</accession>
<dbReference type="Pfam" id="PF00425">
    <property type="entry name" value="Chorismate_bind"/>
    <property type="match status" value="1"/>
</dbReference>
<evidence type="ECO:0000256" key="2">
    <source>
        <dbReference type="ARBA" id="ARBA00005297"/>
    </source>
</evidence>